<dbReference type="InterPro" id="IPR051731">
    <property type="entry name" value="DENND11/AVL9_GEFs"/>
</dbReference>
<dbReference type="PANTHER" id="PTHR31017:SF1">
    <property type="entry name" value="LATE SECRETORY PATHWAY PROTEIN AVL9 HOMOLOG"/>
    <property type="match status" value="1"/>
</dbReference>
<feature type="compositionally biased region" description="Basic and acidic residues" evidence="2">
    <location>
        <begin position="805"/>
        <end position="819"/>
    </location>
</feature>
<keyword evidence="5" id="KW-1185">Reference proteome</keyword>
<feature type="compositionally biased region" description="Low complexity" evidence="2">
    <location>
        <begin position="39"/>
        <end position="50"/>
    </location>
</feature>
<dbReference type="OrthoDB" id="26278at2759"/>
<evidence type="ECO:0000256" key="2">
    <source>
        <dbReference type="SAM" id="MobiDB-lite"/>
    </source>
</evidence>
<sequence>MSTHVADGDKDKGADTVASPSEPFRLSSLSDDDDEVDFNNDSHSISLSSAPPSPPLLNMNLPPPLAISIPPSTENTWRASPLSPGMFQVRDEPRPASVDAGGALGSPPAVLSPTILSPVPSSLAVDVRNVGREQHPTPLVMPIGGPRIRRVNSETASIASTSSYARKTRPESVLLDTSADGPLIIGIALVDFNHLVGPKIELVHPPTLAEDEEMCKILPFLALPDGAHLTSEDYSYFHIVPSKTPNPKTIFGISCNRQIAAADLLSKEADVTRSTVQKAVVVLASKPLFGPIRDKLGVVTRAFFNQRDFRETSILYDFYAGLEVSLRSQLTESGVYMGERELVYKFRHRSLTLLKLLLLQKKIMFFGHPVERLCTYQYSLVSLIPGLLLALEDCGSPPLNGRASTLTRATELKTSDRKSLITFMGLPLNIFGKDSFFQPYLPLQQVDMLKTGAFLCGTTNSIVTQQRDSGLDLLVNIETNTFEFKDTNAERLAALTPADRKWMDDIVRDVKETWNELDPERPINMQFKGSDDYLRAKFEDYICSALSCVRYAEFMSKGNAPDAHISGTSGDPNFLQNFGEAWISAFRQTNAFEVWDRITDPSIFDIIEPRHPCDGKPTAVSDIGLRLAESIHELKIEQNLAPTREVLSNAWTTGSTTIFKAFDAARTEVAARIAAQRAAAAANAAASGPSAPAGASNPALPTSPGGRESTLSIASTLDETSSPTKPGLRPFSLGARPPLLSPTSSAALLETTQAAKATLGSWGAGIGSFINSKAATFRRPTSTQTSTTPIVTTPIEEDPVIVTKDLGKLSESDHSPGLR</sequence>
<organism evidence="4 5">
    <name type="scientific">Botryobasidium botryosum (strain FD-172 SS1)</name>
    <dbReference type="NCBI Taxonomy" id="930990"/>
    <lineage>
        <taxon>Eukaryota</taxon>
        <taxon>Fungi</taxon>
        <taxon>Dikarya</taxon>
        <taxon>Basidiomycota</taxon>
        <taxon>Agaricomycotina</taxon>
        <taxon>Agaricomycetes</taxon>
        <taxon>Cantharellales</taxon>
        <taxon>Botryobasidiaceae</taxon>
        <taxon>Botryobasidium</taxon>
    </lineage>
</organism>
<dbReference type="Pfam" id="PF09794">
    <property type="entry name" value="Avl9"/>
    <property type="match status" value="1"/>
</dbReference>
<accession>A0A067NB01</accession>
<protein>
    <recommendedName>
        <fullName evidence="3">UDENN domain-containing protein</fullName>
    </recommendedName>
</protein>
<evidence type="ECO:0000256" key="1">
    <source>
        <dbReference type="ARBA" id="ARBA00038178"/>
    </source>
</evidence>
<feature type="region of interest" description="Disordered" evidence="2">
    <location>
        <begin position="717"/>
        <end position="736"/>
    </location>
</feature>
<feature type="region of interest" description="Disordered" evidence="2">
    <location>
        <begin position="780"/>
        <end position="819"/>
    </location>
</feature>
<dbReference type="HOGENOM" id="CLU_009066_1_2_1"/>
<evidence type="ECO:0000259" key="3">
    <source>
        <dbReference type="PROSITE" id="PS50211"/>
    </source>
</evidence>
<dbReference type="InParanoid" id="A0A067NB01"/>
<name>A0A067NB01_BOTB1</name>
<dbReference type="InterPro" id="IPR037516">
    <property type="entry name" value="Tripartite_DENN"/>
</dbReference>
<dbReference type="PANTHER" id="PTHR31017">
    <property type="entry name" value="LATE SECRETORY PATHWAY PROTEIN AVL9-RELATED"/>
    <property type="match status" value="1"/>
</dbReference>
<dbReference type="InterPro" id="IPR018307">
    <property type="entry name" value="ABL9/DENND6_dom"/>
</dbReference>
<dbReference type="AlphaFoldDB" id="A0A067NB01"/>
<feature type="region of interest" description="Disordered" evidence="2">
    <location>
        <begin position="1"/>
        <end position="57"/>
    </location>
</feature>
<feature type="compositionally biased region" description="Low complexity" evidence="2">
    <location>
        <begin position="686"/>
        <end position="699"/>
    </location>
</feature>
<feature type="compositionally biased region" description="Basic and acidic residues" evidence="2">
    <location>
        <begin position="1"/>
        <end position="14"/>
    </location>
</feature>
<gene>
    <name evidence="4" type="ORF">BOTBODRAFT_151915</name>
</gene>
<reference evidence="5" key="1">
    <citation type="journal article" date="2014" name="Proc. Natl. Acad. Sci. U.S.A.">
        <title>Extensive sampling of basidiomycete genomes demonstrates inadequacy of the white-rot/brown-rot paradigm for wood decay fungi.</title>
        <authorList>
            <person name="Riley R."/>
            <person name="Salamov A.A."/>
            <person name="Brown D.W."/>
            <person name="Nagy L.G."/>
            <person name="Floudas D."/>
            <person name="Held B.W."/>
            <person name="Levasseur A."/>
            <person name="Lombard V."/>
            <person name="Morin E."/>
            <person name="Otillar R."/>
            <person name="Lindquist E.A."/>
            <person name="Sun H."/>
            <person name="LaButti K.M."/>
            <person name="Schmutz J."/>
            <person name="Jabbour D."/>
            <person name="Luo H."/>
            <person name="Baker S.E."/>
            <person name="Pisabarro A.G."/>
            <person name="Walton J.D."/>
            <person name="Blanchette R.A."/>
            <person name="Henrissat B."/>
            <person name="Martin F."/>
            <person name="Cullen D."/>
            <person name="Hibbett D.S."/>
            <person name="Grigoriev I.V."/>
        </authorList>
    </citation>
    <scope>NUCLEOTIDE SEQUENCE [LARGE SCALE GENOMIC DNA]</scope>
    <source>
        <strain evidence="5">FD-172 SS1</strain>
    </source>
</reference>
<dbReference type="GO" id="GO:0005737">
    <property type="term" value="C:cytoplasm"/>
    <property type="evidence" value="ECO:0007669"/>
    <property type="project" value="TreeGrafter"/>
</dbReference>
<evidence type="ECO:0000313" key="5">
    <source>
        <dbReference type="Proteomes" id="UP000027195"/>
    </source>
</evidence>
<dbReference type="PROSITE" id="PS50211">
    <property type="entry name" value="DENN"/>
    <property type="match status" value="1"/>
</dbReference>
<dbReference type="FunCoup" id="A0A067NB01">
    <property type="interactions" value="391"/>
</dbReference>
<feature type="domain" description="UDENN" evidence="3">
    <location>
        <begin position="185"/>
        <end position="613"/>
    </location>
</feature>
<comment type="similarity">
    <text evidence="1">Belongs to the AVL9 family.</text>
</comment>
<feature type="compositionally biased region" description="Low complexity" evidence="2">
    <location>
        <begin position="780"/>
        <end position="794"/>
    </location>
</feature>
<dbReference type="EMBL" id="KL198017">
    <property type="protein sequence ID" value="KDQ20941.1"/>
    <property type="molecule type" value="Genomic_DNA"/>
</dbReference>
<dbReference type="Proteomes" id="UP000027195">
    <property type="component" value="Unassembled WGS sequence"/>
</dbReference>
<evidence type="ECO:0000313" key="4">
    <source>
        <dbReference type="EMBL" id="KDQ20941.1"/>
    </source>
</evidence>
<proteinExistence type="inferred from homology"/>
<feature type="region of interest" description="Disordered" evidence="2">
    <location>
        <begin position="686"/>
        <end position="710"/>
    </location>
</feature>